<dbReference type="Gene3D" id="1.10.10.10">
    <property type="entry name" value="Winged helix-like DNA-binding domain superfamily/Winged helix DNA-binding domain"/>
    <property type="match status" value="1"/>
</dbReference>
<dbReference type="EMBL" id="VEWJ01000012">
    <property type="protein sequence ID" value="TPF74402.1"/>
    <property type="molecule type" value="Genomic_DNA"/>
</dbReference>
<dbReference type="SUPFAM" id="SSF46785">
    <property type="entry name" value="Winged helix' DNA-binding domain"/>
    <property type="match status" value="1"/>
</dbReference>
<name>A0A502BII8_9HYPH</name>
<evidence type="ECO:0000256" key="3">
    <source>
        <dbReference type="ARBA" id="ARBA00023125"/>
    </source>
</evidence>
<dbReference type="RefSeq" id="WP_140905957.1">
    <property type="nucleotide sequence ID" value="NZ_JBHTMD010000011.1"/>
</dbReference>
<dbReference type="FunFam" id="1.10.10.10:FF:000001">
    <property type="entry name" value="LysR family transcriptional regulator"/>
    <property type="match status" value="1"/>
</dbReference>
<dbReference type="PANTHER" id="PTHR30419">
    <property type="entry name" value="HTH-TYPE TRANSCRIPTIONAL REGULATOR YBHD"/>
    <property type="match status" value="1"/>
</dbReference>
<comment type="caution">
    <text evidence="6">The sequence shown here is derived from an EMBL/GenBank/DDBJ whole genome shotgun (WGS) entry which is preliminary data.</text>
</comment>
<evidence type="ECO:0000256" key="2">
    <source>
        <dbReference type="ARBA" id="ARBA00023015"/>
    </source>
</evidence>
<dbReference type="AlphaFoldDB" id="A0A502BII8"/>
<dbReference type="InterPro" id="IPR000847">
    <property type="entry name" value="LysR_HTH_N"/>
</dbReference>
<evidence type="ECO:0000256" key="1">
    <source>
        <dbReference type="ARBA" id="ARBA00009437"/>
    </source>
</evidence>
<dbReference type="OrthoDB" id="8479357at2"/>
<keyword evidence="3" id="KW-0238">DNA-binding</keyword>
<protein>
    <submittedName>
        <fullName evidence="6">LysR family transcriptional regulator</fullName>
    </submittedName>
</protein>
<reference evidence="6 7" key="1">
    <citation type="journal article" date="2003" name="Int. J. Syst. Evol. Microbiol.">
        <title>Towards a standardized format for the description of a novel species (of an established genus): Ochrobactrum gallinifaecis sp. nov.</title>
        <authorList>
            <person name="Kampfer P."/>
            <person name="Buczolits S."/>
            <person name="Albrecht A."/>
            <person name="Busse H.J."/>
            <person name="Stackebrandt E."/>
        </authorList>
    </citation>
    <scope>NUCLEOTIDE SEQUENCE [LARGE SCALE GENOMIC DNA]</scope>
    <source>
        <strain evidence="6 7">ISO 196</strain>
    </source>
</reference>
<evidence type="ECO:0000256" key="4">
    <source>
        <dbReference type="ARBA" id="ARBA00023163"/>
    </source>
</evidence>
<dbReference type="CDD" id="cd05466">
    <property type="entry name" value="PBP2_LTTR_substrate"/>
    <property type="match status" value="1"/>
</dbReference>
<dbReference type="InterPro" id="IPR036390">
    <property type="entry name" value="WH_DNA-bd_sf"/>
</dbReference>
<proteinExistence type="inferred from homology"/>
<comment type="similarity">
    <text evidence="1">Belongs to the LysR transcriptional regulatory family.</text>
</comment>
<sequence>MDIRQIQYFIRVYEERSFSRAAERANVVQPALSMQIRRLEEELKTSLFDRTPKGIEPTISGDRLYQLCLPIVHGIADARREIMELGNGTRVAGSLRVGMPPSVNRGILGQVLSEYADSYPNVDVTVTEAYSDGLTALVQQGALDLALGAAPNVNTGLSHRIALRDTLMLVSKHPVNGEPLSPCRLRDLRDFKLIVPPRQTFLGATIYTYIASGELKPSRTMEIEGVTATLELARASEWVTIFPYISMRRDIRENGFHVYPIIDPPMNFNLYFVFDPSRPLTAASRAFSEMLEAALQQVDCDRNALLGERS</sequence>
<organism evidence="6 7">
    <name type="scientific">Brucella gallinifaecis</name>
    <dbReference type="NCBI Taxonomy" id="215590"/>
    <lineage>
        <taxon>Bacteria</taxon>
        <taxon>Pseudomonadati</taxon>
        <taxon>Pseudomonadota</taxon>
        <taxon>Alphaproteobacteria</taxon>
        <taxon>Hyphomicrobiales</taxon>
        <taxon>Brucellaceae</taxon>
        <taxon>Brucella/Ochrobactrum group</taxon>
        <taxon>Brucella</taxon>
    </lineage>
</organism>
<dbReference type="GO" id="GO:0003700">
    <property type="term" value="F:DNA-binding transcription factor activity"/>
    <property type="evidence" value="ECO:0007669"/>
    <property type="project" value="InterPro"/>
</dbReference>
<dbReference type="InterPro" id="IPR050950">
    <property type="entry name" value="HTH-type_LysR_regulators"/>
</dbReference>
<keyword evidence="2" id="KW-0805">Transcription regulation</keyword>
<evidence type="ECO:0000313" key="6">
    <source>
        <dbReference type="EMBL" id="TPF74402.1"/>
    </source>
</evidence>
<dbReference type="Pfam" id="PF00126">
    <property type="entry name" value="HTH_1"/>
    <property type="match status" value="1"/>
</dbReference>
<dbReference type="InterPro" id="IPR036388">
    <property type="entry name" value="WH-like_DNA-bd_sf"/>
</dbReference>
<evidence type="ECO:0000313" key="7">
    <source>
        <dbReference type="Proteomes" id="UP000315388"/>
    </source>
</evidence>
<evidence type="ECO:0000259" key="5">
    <source>
        <dbReference type="PROSITE" id="PS50931"/>
    </source>
</evidence>
<dbReference type="SUPFAM" id="SSF53850">
    <property type="entry name" value="Periplasmic binding protein-like II"/>
    <property type="match status" value="1"/>
</dbReference>
<accession>A0A502BII8</accession>
<dbReference type="Pfam" id="PF03466">
    <property type="entry name" value="LysR_substrate"/>
    <property type="match status" value="1"/>
</dbReference>
<dbReference type="GO" id="GO:0003677">
    <property type="term" value="F:DNA binding"/>
    <property type="evidence" value="ECO:0007669"/>
    <property type="project" value="UniProtKB-KW"/>
</dbReference>
<feature type="domain" description="HTH lysR-type" evidence="5">
    <location>
        <begin position="1"/>
        <end position="58"/>
    </location>
</feature>
<dbReference type="PRINTS" id="PR00039">
    <property type="entry name" value="HTHLYSR"/>
</dbReference>
<dbReference type="Gene3D" id="3.40.190.290">
    <property type="match status" value="1"/>
</dbReference>
<dbReference type="GO" id="GO:0005829">
    <property type="term" value="C:cytosol"/>
    <property type="evidence" value="ECO:0007669"/>
    <property type="project" value="TreeGrafter"/>
</dbReference>
<dbReference type="Proteomes" id="UP000315388">
    <property type="component" value="Unassembled WGS sequence"/>
</dbReference>
<dbReference type="InterPro" id="IPR005119">
    <property type="entry name" value="LysR_subst-bd"/>
</dbReference>
<keyword evidence="7" id="KW-1185">Reference proteome</keyword>
<dbReference type="PROSITE" id="PS50931">
    <property type="entry name" value="HTH_LYSR"/>
    <property type="match status" value="1"/>
</dbReference>
<gene>
    <name evidence="6" type="ORF">FHY56_14945</name>
</gene>
<keyword evidence="4" id="KW-0804">Transcription</keyword>